<evidence type="ECO:0000256" key="1">
    <source>
        <dbReference type="ARBA" id="ARBA00022843"/>
    </source>
</evidence>
<proteinExistence type="predicted"/>
<dbReference type="Proteomes" id="UP000695007">
    <property type="component" value="Unplaced"/>
</dbReference>
<reference evidence="10" key="1">
    <citation type="submission" date="2025-08" db="UniProtKB">
        <authorList>
            <consortium name="RefSeq"/>
        </authorList>
    </citation>
    <scope>IDENTIFICATION</scope>
</reference>
<name>A0AAJ6YCX3_9HYME</name>
<dbReference type="Gene3D" id="1.20.5.170">
    <property type="match status" value="1"/>
</dbReference>
<dbReference type="GeneID" id="105360481"/>
<evidence type="ECO:0000256" key="2">
    <source>
        <dbReference type="ARBA" id="ARBA00023015"/>
    </source>
</evidence>
<dbReference type="PANTHER" id="PTHR46542:SF1">
    <property type="entry name" value="X-BOX BINDING PROTEIN 1"/>
    <property type="match status" value="1"/>
</dbReference>
<dbReference type="PROSITE" id="PS00036">
    <property type="entry name" value="BZIP_BASIC"/>
    <property type="match status" value="1"/>
</dbReference>
<evidence type="ECO:0000256" key="6">
    <source>
        <dbReference type="ARBA" id="ARBA00040165"/>
    </source>
</evidence>
<feature type="coiled-coil region" evidence="7">
    <location>
        <begin position="100"/>
        <end position="141"/>
    </location>
</feature>
<evidence type="ECO:0000259" key="8">
    <source>
        <dbReference type="PROSITE" id="PS50217"/>
    </source>
</evidence>
<protein>
    <recommendedName>
        <fullName evidence="6">X-box-binding protein 1</fullName>
    </recommendedName>
</protein>
<dbReference type="GO" id="GO:0000981">
    <property type="term" value="F:DNA-binding transcription factor activity, RNA polymerase II-specific"/>
    <property type="evidence" value="ECO:0007669"/>
    <property type="project" value="TreeGrafter"/>
</dbReference>
<dbReference type="SMART" id="SM00338">
    <property type="entry name" value="BRLZ"/>
    <property type="match status" value="1"/>
</dbReference>
<dbReference type="CTD" id="7494"/>
<dbReference type="Pfam" id="PF07716">
    <property type="entry name" value="bZIP_2"/>
    <property type="match status" value="1"/>
</dbReference>
<keyword evidence="9" id="KW-1185">Reference proteome</keyword>
<evidence type="ECO:0000256" key="7">
    <source>
        <dbReference type="SAM" id="Coils"/>
    </source>
</evidence>
<evidence type="ECO:0000256" key="4">
    <source>
        <dbReference type="ARBA" id="ARBA00023163"/>
    </source>
</evidence>
<sequence>MNALKSVIITLPSAETTEKPAAKLNFTAASILVDKLKLGTAGKKLGQLEHMEMAAPDSLVADEFDLAQEYGGLVAVRGKKRRLDHLTWEEKLQRKKLKNRVAAQTSRDRKKAKLDELEETVRLLKERNDILVEECAMLRAQNELLVSESRRLKRGDGESESKASTGQVCSRCQACVGCTVPALGSAVSPLNPLQQGGTVQTARSLTLKPDASVLLKILTLYLLSKIYLASSKRTITSSDSKSSQKAFCERLPPKWKRVLLDQMSSRTQSRKNVSAKNLTIQNQWWGRHHVMWKPIHPVEA</sequence>
<dbReference type="PANTHER" id="PTHR46542">
    <property type="entry name" value="X-BOX BINDING PROTEIN 1"/>
    <property type="match status" value="1"/>
</dbReference>
<evidence type="ECO:0000256" key="3">
    <source>
        <dbReference type="ARBA" id="ARBA00023125"/>
    </source>
</evidence>
<keyword evidence="5" id="KW-0539">Nucleus</keyword>
<evidence type="ECO:0000313" key="9">
    <source>
        <dbReference type="Proteomes" id="UP000695007"/>
    </source>
</evidence>
<organism evidence="9 10">
    <name type="scientific">Ceratosolen solmsi marchali</name>
    <dbReference type="NCBI Taxonomy" id="326594"/>
    <lineage>
        <taxon>Eukaryota</taxon>
        <taxon>Metazoa</taxon>
        <taxon>Ecdysozoa</taxon>
        <taxon>Arthropoda</taxon>
        <taxon>Hexapoda</taxon>
        <taxon>Insecta</taxon>
        <taxon>Pterygota</taxon>
        <taxon>Neoptera</taxon>
        <taxon>Endopterygota</taxon>
        <taxon>Hymenoptera</taxon>
        <taxon>Apocrita</taxon>
        <taxon>Proctotrupomorpha</taxon>
        <taxon>Chalcidoidea</taxon>
        <taxon>Agaonidae</taxon>
        <taxon>Agaoninae</taxon>
        <taxon>Ceratosolen</taxon>
    </lineage>
</organism>
<dbReference type="GO" id="GO:0005634">
    <property type="term" value="C:nucleus"/>
    <property type="evidence" value="ECO:0007669"/>
    <property type="project" value="TreeGrafter"/>
</dbReference>
<gene>
    <name evidence="10" type="primary">LOC105360481</name>
</gene>
<dbReference type="GO" id="GO:0000977">
    <property type="term" value="F:RNA polymerase II transcription regulatory region sequence-specific DNA binding"/>
    <property type="evidence" value="ECO:0007669"/>
    <property type="project" value="TreeGrafter"/>
</dbReference>
<keyword evidence="7" id="KW-0175">Coiled coil</keyword>
<dbReference type="KEGG" id="csol:105360481"/>
<evidence type="ECO:0000313" key="10">
    <source>
        <dbReference type="RefSeq" id="XP_011495688.1"/>
    </source>
</evidence>
<dbReference type="SUPFAM" id="SSF57959">
    <property type="entry name" value="Leucine zipper domain"/>
    <property type="match status" value="1"/>
</dbReference>
<dbReference type="RefSeq" id="XP_011495688.1">
    <property type="nucleotide sequence ID" value="XM_011497386.1"/>
</dbReference>
<evidence type="ECO:0000256" key="5">
    <source>
        <dbReference type="ARBA" id="ARBA00023242"/>
    </source>
</evidence>
<keyword evidence="1" id="KW-0832">Ubl conjugation</keyword>
<dbReference type="CDD" id="cd14691">
    <property type="entry name" value="bZIP_XBP1"/>
    <property type="match status" value="1"/>
</dbReference>
<keyword evidence="4" id="KW-0804">Transcription</keyword>
<dbReference type="InterPro" id="IPR004827">
    <property type="entry name" value="bZIP"/>
</dbReference>
<dbReference type="InterPro" id="IPR046347">
    <property type="entry name" value="bZIP_sf"/>
</dbReference>
<keyword evidence="3" id="KW-0238">DNA-binding</keyword>
<dbReference type="AlphaFoldDB" id="A0AAJ6YCX3"/>
<accession>A0AAJ6YCX3</accession>
<feature type="domain" description="BZIP" evidence="8">
    <location>
        <begin position="89"/>
        <end position="152"/>
    </location>
</feature>
<keyword evidence="2" id="KW-0805">Transcription regulation</keyword>
<dbReference type="InterPro" id="IPR052470">
    <property type="entry name" value="ER_Stress-Reg_TF"/>
</dbReference>
<dbReference type="PROSITE" id="PS50217">
    <property type="entry name" value="BZIP"/>
    <property type="match status" value="1"/>
</dbReference>